<feature type="compositionally biased region" description="Low complexity" evidence="1">
    <location>
        <begin position="19"/>
        <end position="28"/>
    </location>
</feature>
<dbReference type="EMBL" id="JBHSXN010000003">
    <property type="protein sequence ID" value="MFC6954375.1"/>
    <property type="molecule type" value="Genomic_DNA"/>
</dbReference>
<evidence type="ECO:0000313" key="5">
    <source>
        <dbReference type="Proteomes" id="UP001596395"/>
    </source>
</evidence>
<reference evidence="4 5" key="1">
    <citation type="journal article" date="2019" name="Int. J. Syst. Evol. Microbiol.">
        <title>The Global Catalogue of Microorganisms (GCM) 10K type strain sequencing project: providing services to taxonomists for standard genome sequencing and annotation.</title>
        <authorList>
            <consortium name="The Broad Institute Genomics Platform"/>
            <consortium name="The Broad Institute Genome Sequencing Center for Infectious Disease"/>
            <person name="Wu L."/>
            <person name="Ma J."/>
        </authorList>
    </citation>
    <scope>NUCLEOTIDE SEQUENCE [LARGE SCALE GENOMIC DNA]</scope>
    <source>
        <strain evidence="4 5">GX26</strain>
    </source>
</reference>
<sequence length="199" mass="20980">MRDTDSQRESTTARDRTTGRGSTTTDASSGERDGAATEDGDAAATDAPTEHPHDPAAPHPRTDGGTVTTDTPATDSGEDVDYLEREVNIFKPSTPFMRDHLRVVWAMFAAWAVVVFGPVTATALAPDAMTSITVIGFPLHYITTAIGAPTGALVLSFVYARKRDQLDDEYGIDHGTDAAGESEEDAPAEPTAADGGVEQ</sequence>
<feature type="compositionally biased region" description="Low complexity" evidence="1">
    <location>
        <begin position="188"/>
        <end position="199"/>
    </location>
</feature>
<feature type="region of interest" description="Disordered" evidence="1">
    <location>
        <begin position="1"/>
        <end position="77"/>
    </location>
</feature>
<gene>
    <name evidence="4" type="ORF">ACFQGB_16045</name>
</gene>
<keyword evidence="2" id="KW-0472">Membrane</keyword>
<evidence type="ECO:0000259" key="3">
    <source>
        <dbReference type="Pfam" id="PF13937"/>
    </source>
</evidence>
<dbReference type="Proteomes" id="UP001596395">
    <property type="component" value="Unassembled WGS sequence"/>
</dbReference>
<protein>
    <submittedName>
        <fullName evidence="4">DUF4212 domain-containing protein</fullName>
    </submittedName>
</protein>
<feature type="compositionally biased region" description="Basic and acidic residues" evidence="1">
    <location>
        <begin position="48"/>
        <end position="62"/>
    </location>
</feature>
<evidence type="ECO:0000256" key="2">
    <source>
        <dbReference type="SAM" id="Phobius"/>
    </source>
</evidence>
<keyword evidence="2" id="KW-0812">Transmembrane</keyword>
<comment type="caution">
    <text evidence="4">The sequence shown here is derived from an EMBL/GenBank/DDBJ whole genome shotgun (WGS) entry which is preliminary data.</text>
</comment>
<proteinExistence type="predicted"/>
<feature type="domain" description="Sodium symporter small subunit" evidence="3">
    <location>
        <begin position="94"/>
        <end position="173"/>
    </location>
</feature>
<accession>A0ABD5VG88</accession>
<feature type="transmembrane region" description="Helical" evidence="2">
    <location>
        <begin position="137"/>
        <end position="160"/>
    </location>
</feature>
<dbReference type="RefSeq" id="WP_379762616.1">
    <property type="nucleotide sequence ID" value="NZ_JAZAQL010000003.1"/>
</dbReference>
<feature type="region of interest" description="Disordered" evidence="1">
    <location>
        <begin position="170"/>
        <end position="199"/>
    </location>
</feature>
<dbReference type="InterPro" id="IPR019886">
    <property type="entry name" value="Na_symporter_ssu"/>
</dbReference>
<feature type="compositionally biased region" description="Polar residues" evidence="1">
    <location>
        <begin position="65"/>
        <end position="74"/>
    </location>
</feature>
<dbReference type="AlphaFoldDB" id="A0ABD5VG88"/>
<evidence type="ECO:0000313" key="4">
    <source>
        <dbReference type="EMBL" id="MFC6954375.1"/>
    </source>
</evidence>
<organism evidence="4 5">
    <name type="scientific">Halorubellus litoreus</name>
    <dbReference type="NCBI Taxonomy" id="755308"/>
    <lineage>
        <taxon>Archaea</taxon>
        <taxon>Methanobacteriati</taxon>
        <taxon>Methanobacteriota</taxon>
        <taxon>Stenosarchaea group</taxon>
        <taxon>Halobacteria</taxon>
        <taxon>Halobacteriales</taxon>
        <taxon>Halorubellaceae</taxon>
        <taxon>Halorubellus</taxon>
    </lineage>
</organism>
<feature type="transmembrane region" description="Helical" evidence="2">
    <location>
        <begin position="103"/>
        <end position="125"/>
    </location>
</feature>
<name>A0ABD5VG88_9EURY</name>
<feature type="compositionally biased region" description="Basic and acidic residues" evidence="1">
    <location>
        <begin position="1"/>
        <end position="18"/>
    </location>
</feature>
<dbReference type="Pfam" id="PF13937">
    <property type="entry name" value="DUF4212"/>
    <property type="match status" value="1"/>
</dbReference>
<keyword evidence="2" id="KW-1133">Transmembrane helix</keyword>
<dbReference type="NCBIfam" id="TIGR03647">
    <property type="entry name" value="Na_symport_sm"/>
    <property type="match status" value="1"/>
</dbReference>
<evidence type="ECO:0000256" key="1">
    <source>
        <dbReference type="SAM" id="MobiDB-lite"/>
    </source>
</evidence>
<keyword evidence="5" id="KW-1185">Reference proteome</keyword>